<proteinExistence type="predicted"/>
<dbReference type="Proteomes" id="UP000726737">
    <property type="component" value="Unassembled WGS sequence"/>
</dbReference>
<evidence type="ECO:0000313" key="2">
    <source>
        <dbReference type="EMBL" id="KAG0251706.1"/>
    </source>
</evidence>
<evidence type="ECO:0000256" key="1">
    <source>
        <dbReference type="SAM" id="MobiDB-lite"/>
    </source>
</evidence>
<accession>A0A9P6PQ67</accession>
<gene>
    <name evidence="2" type="ORF">BG011_007433</name>
</gene>
<feature type="compositionally biased region" description="Polar residues" evidence="1">
    <location>
        <begin position="39"/>
        <end position="56"/>
    </location>
</feature>
<sequence>MSQNINNTTAANNTNVASRPSIHFSEHDAADVRGRDHSSSTATATIPLTKTLTSESAKSRRSSLAAFADRLRSRSRSRSRSRNNNSGDQDGSPRTSLDNDSDEFKYSRRRSSEFEGDYADVARAQALFMDKLREEQVKNHITHNIDGLPIPPPIAGRDHRRSSVTKILGMEKPLLAR</sequence>
<dbReference type="OrthoDB" id="2381832at2759"/>
<dbReference type="AlphaFoldDB" id="A0A9P6PQ67"/>
<dbReference type="EMBL" id="JAAAJA010000573">
    <property type="protein sequence ID" value="KAG0251706.1"/>
    <property type="molecule type" value="Genomic_DNA"/>
</dbReference>
<keyword evidence="3" id="KW-1185">Reference proteome</keyword>
<comment type="caution">
    <text evidence="2">The sequence shown here is derived from an EMBL/GenBank/DDBJ whole genome shotgun (WGS) entry which is preliminary data.</text>
</comment>
<protein>
    <submittedName>
        <fullName evidence="2">Uncharacterized protein</fullName>
    </submittedName>
</protein>
<organism evidence="2 3">
    <name type="scientific">Mortierella polycephala</name>
    <dbReference type="NCBI Taxonomy" id="41804"/>
    <lineage>
        <taxon>Eukaryota</taxon>
        <taxon>Fungi</taxon>
        <taxon>Fungi incertae sedis</taxon>
        <taxon>Mucoromycota</taxon>
        <taxon>Mortierellomycotina</taxon>
        <taxon>Mortierellomycetes</taxon>
        <taxon>Mortierellales</taxon>
        <taxon>Mortierellaceae</taxon>
        <taxon>Mortierella</taxon>
    </lineage>
</organism>
<name>A0A9P6PQ67_9FUNG</name>
<feature type="region of interest" description="Disordered" evidence="1">
    <location>
        <begin position="1"/>
        <end position="110"/>
    </location>
</feature>
<evidence type="ECO:0000313" key="3">
    <source>
        <dbReference type="Proteomes" id="UP000726737"/>
    </source>
</evidence>
<reference evidence="2" key="1">
    <citation type="journal article" date="2020" name="Fungal Divers.">
        <title>Resolving the Mortierellaceae phylogeny through synthesis of multi-gene phylogenetics and phylogenomics.</title>
        <authorList>
            <person name="Vandepol N."/>
            <person name="Liber J."/>
            <person name="Desiro A."/>
            <person name="Na H."/>
            <person name="Kennedy M."/>
            <person name="Barry K."/>
            <person name="Grigoriev I.V."/>
            <person name="Miller A.N."/>
            <person name="O'Donnell K."/>
            <person name="Stajich J.E."/>
            <person name="Bonito G."/>
        </authorList>
    </citation>
    <scope>NUCLEOTIDE SEQUENCE</scope>
    <source>
        <strain evidence="2">KOD948</strain>
    </source>
</reference>
<feature type="compositionally biased region" description="Low complexity" evidence="1">
    <location>
        <begin position="1"/>
        <end position="17"/>
    </location>
</feature>
<feature type="compositionally biased region" description="Polar residues" evidence="1">
    <location>
        <begin position="87"/>
        <end position="98"/>
    </location>
</feature>
<feature type="compositionally biased region" description="Basic and acidic residues" evidence="1">
    <location>
        <begin position="24"/>
        <end position="38"/>
    </location>
</feature>